<proteinExistence type="predicted"/>
<reference evidence="1" key="1">
    <citation type="submission" date="2021-09" db="EMBL/GenBank/DDBJ databases">
        <authorList>
            <consortium name="AG Swart"/>
            <person name="Singh M."/>
            <person name="Singh A."/>
            <person name="Seah K."/>
            <person name="Emmerich C."/>
        </authorList>
    </citation>
    <scope>NUCLEOTIDE SEQUENCE</scope>
    <source>
        <strain evidence="1">ATCC30299</strain>
    </source>
</reference>
<dbReference type="EMBL" id="CAJZBQ010000040">
    <property type="protein sequence ID" value="CAG9326123.1"/>
    <property type="molecule type" value="Genomic_DNA"/>
</dbReference>
<organism evidence="1 2">
    <name type="scientific">Blepharisma stoltei</name>
    <dbReference type="NCBI Taxonomy" id="1481888"/>
    <lineage>
        <taxon>Eukaryota</taxon>
        <taxon>Sar</taxon>
        <taxon>Alveolata</taxon>
        <taxon>Ciliophora</taxon>
        <taxon>Postciliodesmatophora</taxon>
        <taxon>Heterotrichea</taxon>
        <taxon>Heterotrichida</taxon>
        <taxon>Blepharismidae</taxon>
        <taxon>Blepharisma</taxon>
    </lineage>
</organism>
<sequence>MGVCSCTERDEATKIQNKPKDEYLKNMQKIRKAKNDEDSDDDLKRSKTEKSAVSALLDGIKEGDTFKFGDGSEYKVVMFISPPRSVIIKCLICEVSFPDIELNWHIKNPEHIMNCSEKCVIF</sequence>
<evidence type="ECO:0000313" key="1">
    <source>
        <dbReference type="EMBL" id="CAG9326123.1"/>
    </source>
</evidence>
<keyword evidence="2" id="KW-1185">Reference proteome</keyword>
<comment type="caution">
    <text evidence="1">The sequence shown here is derived from an EMBL/GenBank/DDBJ whole genome shotgun (WGS) entry which is preliminary data.</text>
</comment>
<dbReference type="Proteomes" id="UP001162131">
    <property type="component" value="Unassembled WGS sequence"/>
</dbReference>
<accession>A0AAU9JK85</accession>
<evidence type="ECO:0000313" key="2">
    <source>
        <dbReference type="Proteomes" id="UP001162131"/>
    </source>
</evidence>
<gene>
    <name evidence="1" type="ORF">BSTOLATCC_MIC40559</name>
</gene>
<name>A0AAU9JK85_9CILI</name>
<dbReference type="AlphaFoldDB" id="A0AAU9JK85"/>
<evidence type="ECO:0008006" key="3">
    <source>
        <dbReference type="Google" id="ProtNLM"/>
    </source>
</evidence>
<protein>
    <recommendedName>
        <fullName evidence="3">C2H2-type domain-containing protein</fullName>
    </recommendedName>
</protein>